<reference evidence="5" key="1">
    <citation type="submission" date="2019-09" db="EMBL/GenBank/DDBJ databases">
        <authorList>
            <person name="Jung D.-H."/>
        </authorList>
    </citation>
    <scope>NUCLEOTIDE SEQUENCE [LARGE SCALE GENOMIC DNA]</scope>
    <source>
        <strain evidence="5">JA-25</strain>
    </source>
</reference>
<dbReference type="InterPro" id="IPR028994">
    <property type="entry name" value="Integrin_alpha_N"/>
</dbReference>
<dbReference type="InterPro" id="IPR055353">
    <property type="entry name" value="DUF7619"/>
</dbReference>
<dbReference type="Pfam" id="PF13517">
    <property type="entry name" value="FG-GAP_3"/>
    <property type="match status" value="3"/>
</dbReference>
<organism evidence="4 5">
    <name type="scientific">Fibrivirga algicola</name>
    <dbReference type="NCBI Taxonomy" id="2950420"/>
    <lineage>
        <taxon>Bacteria</taxon>
        <taxon>Pseudomonadati</taxon>
        <taxon>Bacteroidota</taxon>
        <taxon>Cytophagia</taxon>
        <taxon>Cytophagales</taxon>
        <taxon>Spirosomataceae</taxon>
        <taxon>Fibrivirga</taxon>
    </lineage>
</organism>
<feature type="domain" description="DUF7619" evidence="3">
    <location>
        <begin position="887"/>
        <end position="935"/>
    </location>
</feature>
<protein>
    <submittedName>
        <fullName evidence="4">T9SS type A sorting domain-containing protein</fullName>
    </submittedName>
</protein>
<dbReference type="InterPro" id="IPR026444">
    <property type="entry name" value="Secre_tail"/>
</dbReference>
<dbReference type="PANTHER" id="PTHR46580">
    <property type="entry name" value="SENSOR KINASE-RELATED"/>
    <property type="match status" value="1"/>
</dbReference>
<dbReference type="Pfam" id="PF18962">
    <property type="entry name" value="Por_Secre_tail"/>
    <property type="match status" value="1"/>
</dbReference>
<dbReference type="Gene3D" id="2.30.30.100">
    <property type="match status" value="1"/>
</dbReference>
<feature type="domain" description="Secretion system C-terminal sorting" evidence="2">
    <location>
        <begin position="1051"/>
        <end position="1124"/>
    </location>
</feature>
<evidence type="ECO:0000313" key="4">
    <source>
        <dbReference type="EMBL" id="NID13523.1"/>
    </source>
</evidence>
<dbReference type="PANTHER" id="PTHR46580:SF4">
    <property type="entry name" value="ATP_GTP-BINDING PROTEIN"/>
    <property type="match status" value="1"/>
</dbReference>
<dbReference type="EMBL" id="WAEL01000012">
    <property type="protein sequence ID" value="NID13523.1"/>
    <property type="molecule type" value="Genomic_DNA"/>
</dbReference>
<accession>A0ABX0QP08</accession>
<reference evidence="5" key="2">
    <citation type="submission" date="2023-07" db="EMBL/GenBank/DDBJ databases">
        <authorList>
            <person name="Jung D.-H."/>
        </authorList>
    </citation>
    <scope>NUCLEOTIDE SEQUENCE [LARGE SCALE GENOMIC DNA]</scope>
    <source>
        <strain evidence="5">JA-25</strain>
    </source>
</reference>
<feature type="domain" description="DUF7619" evidence="3">
    <location>
        <begin position="760"/>
        <end position="819"/>
    </location>
</feature>
<gene>
    <name evidence="4" type="ORF">F7231_25375</name>
</gene>
<dbReference type="Pfam" id="PF24595">
    <property type="entry name" value="DUF7619"/>
    <property type="match status" value="2"/>
</dbReference>
<evidence type="ECO:0000259" key="3">
    <source>
        <dbReference type="Pfam" id="PF24595"/>
    </source>
</evidence>
<dbReference type="RefSeq" id="WP_166694043.1">
    <property type="nucleotide sequence ID" value="NZ_WAEL01000012.1"/>
</dbReference>
<proteinExistence type="predicted"/>
<comment type="caution">
    <text evidence="4">The sequence shown here is derived from an EMBL/GenBank/DDBJ whole genome shotgun (WGS) entry which is preliminary data.</text>
</comment>
<dbReference type="NCBIfam" id="TIGR04183">
    <property type="entry name" value="Por_Secre_tail"/>
    <property type="match status" value="1"/>
</dbReference>
<name>A0ABX0QP08_9BACT</name>
<keyword evidence="5" id="KW-1185">Reference proteome</keyword>
<dbReference type="Proteomes" id="UP000606008">
    <property type="component" value="Unassembled WGS sequence"/>
</dbReference>
<dbReference type="SUPFAM" id="SSF69318">
    <property type="entry name" value="Integrin alpha N-terminal domain"/>
    <property type="match status" value="1"/>
</dbReference>
<evidence type="ECO:0000313" key="5">
    <source>
        <dbReference type="Proteomes" id="UP000606008"/>
    </source>
</evidence>
<dbReference type="Gene3D" id="2.60.40.10">
    <property type="entry name" value="Immunoglobulins"/>
    <property type="match status" value="1"/>
</dbReference>
<evidence type="ECO:0000259" key="2">
    <source>
        <dbReference type="Pfam" id="PF18962"/>
    </source>
</evidence>
<sequence>MKASRSAYKRIYKMGIGKKIIILILLVCSLPSLAQITFAPPICSELTNIQVGSHFYPLGDFNGDGKIDMAIQELSNNRRTSNIAIYFGNGDGSFKYFKSIDLSNHVGISGIISADYNNDKILDLAVYITNKLNLGFSDVDEYLLIFRGDGAGNFTQINSISLGINRSNIIYSFTNTDFNGDGYTDLAVSKKAEYVISIYIGNGKGEFSVAGSVNFGFGSSIIDVISMDMNGDKKDDLVLSDIGDNKGISIILGNDKNNFSSKNIRNFDGGVLSCKDFNNDGIIDIASYSPSGLTILLADTSLHFSHLPALKLSDTFYTSPLIGEDFNNDNKIDLAVKGPNELFILIGDGTGKFITGKERYQNGSSFMSSSDFNGDGKIDIFIPQTSCSTLSNGGFSTLLNTTLTQSIDFFPKSSGNGGDVTISFSGLLIKTGINVKLVKNGAQDISASQILLPREFEAKATFDLRNKELGDYDIIIIDASGVVINRLKEFKIVSFKKPDIWVQIAGPDLIRSGRPSTFIVQVGNKGNCNATGIPIFLFVTGNNKVEFMNNFSGLNGQKLDTLIYSSRDSLFGSSIRNKSYWLLIPELSLGSIKNIEIQVTSLTNNEEFEIRAVVNSPLFASPLPAEKEECHFALAKVVMGAVLSNIKDEIIGDALQCLDGGISTFNNGLNIYRNWGYNNNIDIMDFGYGFASTLYSCASTASIFLPQLRVVKVLDKVFDVLDNTVGSGLNGAQAAVKCRDVYDLAGNRGSKRIRSLNSVDPNDKIGVGITSKHHITGNEPLQYGIRFENNAKATADAQVVRIIDTLDRTKFDLSTFQLNFFNFSGKYVNIIPGQKKRIELIDLRPQKNLILKIVAELDEMSGIFTTECISLDPKTLKLTSDPILGFLPPNVNAPEGEGGIYYTVAAKSDLPNNTTINNKALIYFDTNAPISTPVWSNSLDKVAPSSYVSALPAITTDTTFTIKWQGTDRESGIERYDIYYSVNNKIFKPLTLNTKNISYKFTGKADSTYSFYSIAVDSVGNREIIPTSFDAKTTIGRILSIKPILNDNFNIYPNPAKNTIYIETEKSIKIDQISLFSINGKKIEAKVKSFTDGKYQLTISNIPTGVYLLNLANKYNVVTRKIIIE</sequence>
<dbReference type="InterPro" id="IPR013517">
    <property type="entry name" value="FG-GAP"/>
</dbReference>
<dbReference type="Gene3D" id="2.130.10.130">
    <property type="entry name" value="Integrin alpha, N-terminal"/>
    <property type="match status" value="2"/>
</dbReference>
<keyword evidence="1" id="KW-0732">Signal</keyword>
<evidence type="ECO:0000256" key="1">
    <source>
        <dbReference type="ARBA" id="ARBA00022729"/>
    </source>
</evidence>
<dbReference type="InterPro" id="IPR013783">
    <property type="entry name" value="Ig-like_fold"/>
</dbReference>